<evidence type="ECO:0000313" key="1">
    <source>
        <dbReference type="EMBL" id="JAH15758.1"/>
    </source>
</evidence>
<protein>
    <submittedName>
        <fullName evidence="1">Uncharacterized protein</fullName>
    </submittedName>
</protein>
<name>A0A0E9QI73_ANGAN</name>
<dbReference type="EMBL" id="GBXM01092819">
    <property type="protein sequence ID" value="JAH15758.1"/>
    <property type="molecule type" value="Transcribed_RNA"/>
</dbReference>
<proteinExistence type="predicted"/>
<dbReference type="AlphaFoldDB" id="A0A0E9QI73"/>
<reference evidence="1" key="2">
    <citation type="journal article" date="2015" name="Fish Shellfish Immunol.">
        <title>Early steps in the European eel (Anguilla anguilla)-Vibrio vulnificus interaction in the gills: Role of the RtxA13 toxin.</title>
        <authorList>
            <person name="Callol A."/>
            <person name="Pajuelo D."/>
            <person name="Ebbesson L."/>
            <person name="Teles M."/>
            <person name="MacKenzie S."/>
            <person name="Amaro C."/>
        </authorList>
    </citation>
    <scope>NUCLEOTIDE SEQUENCE</scope>
</reference>
<accession>A0A0E9QI73</accession>
<sequence length="27" mass="3097">MHGLIRGQQIDQLAYQQVSRNELTQIG</sequence>
<reference evidence="1" key="1">
    <citation type="submission" date="2014-11" db="EMBL/GenBank/DDBJ databases">
        <authorList>
            <person name="Amaro Gonzalez C."/>
        </authorList>
    </citation>
    <scope>NUCLEOTIDE SEQUENCE</scope>
</reference>
<organism evidence="1">
    <name type="scientific">Anguilla anguilla</name>
    <name type="common">European freshwater eel</name>
    <name type="synonym">Muraena anguilla</name>
    <dbReference type="NCBI Taxonomy" id="7936"/>
    <lineage>
        <taxon>Eukaryota</taxon>
        <taxon>Metazoa</taxon>
        <taxon>Chordata</taxon>
        <taxon>Craniata</taxon>
        <taxon>Vertebrata</taxon>
        <taxon>Euteleostomi</taxon>
        <taxon>Actinopterygii</taxon>
        <taxon>Neopterygii</taxon>
        <taxon>Teleostei</taxon>
        <taxon>Anguilliformes</taxon>
        <taxon>Anguillidae</taxon>
        <taxon>Anguilla</taxon>
    </lineage>
</organism>